<accession>A0A645DT23</accession>
<dbReference type="InterPro" id="IPR038222">
    <property type="entry name" value="DHHA2_dom_sf"/>
</dbReference>
<evidence type="ECO:0000313" key="2">
    <source>
        <dbReference type="EMBL" id="MPM92425.1"/>
    </source>
</evidence>
<sequence length="206" mass="22074">MTVDIVGSTSTLVSEKIEEAGLSAPSGIAGVMLAGLLSDTLNLTSPTTTDRDKVAAERLSRWAFVRGSTLEKETRESYGAKVLSASGGLSTRDPQDVVTGDMKIYTAGTTNFAIAQVEVSSLNEVTDHVPALMDALDYLRKTKNVDFAMLMVTDVVRGSSRLLFSNAPALLDELPYQPLPDNTRMAEGVVSRKKQLLPVVLGLLEI</sequence>
<reference evidence="2" key="1">
    <citation type="submission" date="2019-08" db="EMBL/GenBank/DDBJ databases">
        <authorList>
            <person name="Kucharzyk K."/>
            <person name="Murdoch R.W."/>
            <person name="Higgins S."/>
            <person name="Loffler F."/>
        </authorList>
    </citation>
    <scope>NUCLEOTIDE SEQUENCE</scope>
</reference>
<gene>
    <name evidence="2" type="primary">ppaC_9</name>
    <name evidence="2" type="ORF">SDC9_139560</name>
</gene>
<dbReference type="SMART" id="SM01131">
    <property type="entry name" value="DHHA2"/>
    <property type="match status" value="1"/>
</dbReference>
<dbReference type="InterPro" id="IPR038763">
    <property type="entry name" value="DHH_sf"/>
</dbReference>
<proteinExistence type="predicted"/>
<feature type="domain" description="DHHA2" evidence="1">
    <location>
        <begin position="79"/>
        <end position="204"/>
    </location>
</feature>
<dbReference type="EMBL" id="VSSQ01039363">
    <property type="protein sequence ID" value="MPM92425.1"/>
    <property type="molecule type" value="Genomic_DNA"/>
</dbReference>
<dbReference type="GO" id="GO:0004427">
    <property type="term" value="F:inorganic diphosphate phosphatase activity"/>
    <property type="evidence" value="ECO:0007669"/>
    <property type="project" value="UniProtKB-EC"/>
</dbReference>
<dbReference type="InterPro" id="IPR004097">
    <property type="entry name" value="DHHA2"/>
</dbReference>
<dbReference type="GO" id="GO:0005737">
    <property type="term" value="C:cytoplasm"/>
    <property type="evidence" value="ECO:0007669"/>
    <property type="project" value="InterPro"/>
</dbReference>
<comment type="caution">
    <text evidence="2">The sequence shown here is derived from an EMBL/GenBank/DDBJ whole genome shotgun (WGS) entry which is preliminary data.</text>
</comment>
<protein>
    <submittedName>
        <fullName evidence="2">Manganese-dependent inorganic pyrophosphatase</fullName>
        <ecNumber evidence="2">3.6.1.1</ecNumber>
    </submittedName>
</protein>
<name>A0A645DT23_9ZZZZ</name>
<dbReference type="EC" id="3.6.1.1" evidence="2"/>
<evidence type="ECO:0000259" key="1">
    <source>
        <dbReference type="SMART" id="SM01131"/>
    </source>
</evidence>
<dbReference type="AlphaFoldDB" id="A0A645DT23"/>
<organism evidence="2">
    <name type="scientific">bioreactor metagenome</name>
    <dbReference type="NCBI Taxonomy" id="1076179"/>
    <lineage>
        <taxon>unclassified sequences</taxon>
        <taxon>metagenomes</taxon>
        <taxon>ecological metagenomes</taxon>
    </lineage>
</organism>
<dbReference type="SUPFAM" id="SSF64182">
    <property type="entry name" value="DHH phosphoesterases"/>
    <property type="match status" value="1"/>
</dbReference>
<dbReference type="Gene3D" id="3.90.1640.10">
    <property type="entry name" value="inorganic pyrophosphatase (n-terminal core)"/>
    <property type="match status" value="1"/>
</dbReference>
<keyword evidence="2" id="KW-0378">Hydrolase</keyword>
<dbReference type="Gene3D" id="3.10.310.20">
    <property type="entry name" value="DHHA2 domain"/>
    <property type="match status" value="1"/>
</dbReference>
<dbReference type="Pfam" id="PF02833">
    <property type="entry name" value="DHHA2"/>
    <property type="match status" value="1"/>
</dbReference>